<dbReference type="AlphaFoldDB" id="A0A2P6RXX2"/>
<gene>
    <name evidence="1" type="ORF">RchiOBHm_Chr2g0142751</name>
</gene>
<proteinExistence type="predicted"/>
<accession>A0A2P6RXX2</accession>
<sequence>MVSICCALTGTAYFAAGLWDLIAKNEESDHFVLCCLLKGPNGSKFETLFDTSSFFLVSAINIEVLVRTHSIQVLDVLTWTVM</sequence>
<protein>
    <submittedName>
        <fullName evidence="1">Uncharacterized protein</fullName>
    </submittedName>
</protein>
<organism evidence="1 2">
    <name type="scientific">Rosa chinensis</name>
    <name type="common">China rose</name>
    <dbReference type="NCBI Taxonomy" id="74649"/>
    <lineage>
        <taxon>Eukaryota</taxon>
        <taxon>Viridiplantae</taxon>
        <taxon>Streptophyta</taxon>
        <taxon>Embryophyta</taxon>
        <taxon>Tracheophyta</taxon>
        <taxon>Spermatophyta</taxon>
        <taxon>Magnoliopsida</taxon>
        <taxon>eudicotyledons</taxon>
        <taxon>Gunneridae</taxon>
        <taxon>Pentapetalae</taxon>
        <taxon>rosids</taxon>
        <taxon>fabids</taxon>
        <taxon>Rosales</taxon>
        <taxon>Rosaceae</taxon>
        <taxon>Rosoideae</taxon>
        <taxon>Rosoideae incertae sedis</taxon>
        <taxon>Rosa</taxon>
    </lineage>
</organism>
<dbReference type="Proteomes" id="UP000238479">
    <property type="component" value="Chromosome 2"/>
</dbReference>
<reference evidence="1 2" key="1">
    <citation type="journal article" date="2018" name="Nat. Genet.">
        <title>The Rosa genome provides new insights in the design of modern roses.</title>
        <authorList>
            <person name="Bendahmane M."/>
        </authorList>
    </citation>
    <scope>NUCLEOTIDE SEQUENCE [LARGE SCALE GENOMIC DNA]</scope>
    <source>
        <strain evidence="2">cv. Old Blush</strain>
    </source>
</reference>
<keyword evidence="2" id="KW-1185">Reference proteome</keyword>
<comment type="caution">
    <text evidence="1">The sequence shown here is derived from an EMBL/GenBank/DDBJ whole genome shotgun (WGS) entry which is preliminary data.</text>
</comment>
<dbReference type="Gramene" id="PRQ51288">
    <property type="protein sequence ID" value="PRQ51288"/>
    <property type="gene ID" value="RchiOBHm_Chr2g0142751"/>
</dbReference>
<dbReference type="EMBL" id="PDCK01000040">
    <property type="protein sequence ID" value="PRQ51288.1"/>
    <property type="molecule type" value="Genomic_DNA"/>
</dbReference>
<name>A0A2P6RXX2_ROSCH</name>
<evidence type="ECO:0000313" key="1">
    <source>
        <dbReference type="EMBL" id="PRQ51288.1"/>
    </source>
</evidence>
<evidence type="ECO:0000313" key="2">
    <source>
        <dbReference type="Proteomes" id="UP000238479"/>
    </source>
</evidence>